<dbReference type="RefSeq" id="WP_139515297.1">
    <property type="nucleotide sequence ID" value="NZ_CP040896.1"/>
</dbReference>
<keyword evidence="1" id="KW-1133">Transmembrane helix</keyword>
<evidence type="ECO:0000256" key="2">
    <source>
        <dbReference type="SAM" id="SignalP"/>
    </source>
</evidence>
<feature type="transmembrane region" description="Helical" evidence="1">
    <location>
        <begin position="36"/>
        <end position="58"/>
    </location>
</feature>
<keyword evidence="1" id="KW-0472">Membrane</keyword>
<gene>
    <name evidence="3" type="ORF">FHG12_08360</name>
</gene>
<evidence type="ECO:0000313" key="3">
    <source>
        <dbReference type="EMBL" id="QDA60119.1"/>
    </source>
</evidence>
<dbReference type="KEGG" id="hyj:FHG12_08360"/>
<keyword evidence="1" id="KW-0812">Transmembrane</keyword>
<protein>
    <recommendedName>
        <fullName evidence="5">Acyloxyacyl hydrolase</fullName>
    </recommendedName>
</protein>
<feature type="signal peptide" evidence="2">
    <location>
        <begin position="1"/>
        <end position="24"/>
    </location>
</feature>
<organism evidence="3 4">
    <name type="scientific">Hymenobacter jejuensis</name>
    <dbReference type="NCBI Taxonomy" id="2502781"/>
    <lineage>
        <taxon>Bacteria</taxon>
        <taxon>Pseudomonadati</taxon>
        <taxon>Bacteroidota</taxon>
        <taxon>Cytophagia</taxon>
        <taxon>Cytophagales</taxon>
        <taxon>Hymenobacteraceae</taxon>
        <taxon>Hymenobacter</taxon>
    </lineage>
</organism>
<proteinExistence type="predicted"/>
<keyword evidence="4" id="KW-1185">Reference proteome</keyword>
<feature type="chain" id="PRO_5023056203" description="Acyloxyacyl hydrolase" evidence="2">
    <location>
        <begin position="25"/>
        <end position="206"/>
    </location>
</feature>
<keyword evidence="2" id="KW-0732">Signal</keyword>
<accession>A0A5B7ZZ42</accession>
<evidence type="ECO:0000313" key="4">
    <source>
        <dbReference type="Proteomes" id="UP000305398"/>
    </source>
</evidence>
<evidence type="ECO:0008006" key="5">
    <source>
        <dbReference type="Google" id="ProtNLM"/>
    </source>
</evidence>
<dbReference type="AlphaFoldDB" id="A0A5B7ZZ42"/>
<name>A0A5B7ZZ42_9BACT</name>
<dbReference type="EMBL" id="CP040896">
    <property type="protein sequence ID" value="QDA60119.1"/>
    <property type="molecule type" value="Genomic_DNA"/>
</dbReference>
<dbReference type="Proteomes" id="UP000305398">
    <property type="component" value="Chromosome"/>
</dbReference>
<sequence length="206" mass="22921">MRRRTEIQLLAILILSFIPCFAHAQAEADVRRSGPFFLTVQLAGGQGVVAVGGGYWLADRRLEPEVLVGYVPRSIGGSRMAVFTFKTTYTPFEPKLGGRGDWRLNPVSVGGFLNYTTGKQFFLTNDSAGRYPKGYYWWSSAVRLGAFAGLRLTHHSTEPNLHGWPRRTSFYSELSTNDLHLVSALTNKTLRIPEILTLGLGVKNGW</sequence>
<reference evidence="3 4" key="1">
    <citation type="submission" date="2019-06" db="EMBL/GenBank/DDBJ databases">
        <authorList>
            <person name="Srinivasan S."/>
        </authorList>
    </citation>
    <scope>NUCLEOTIDE SEQUENCE [LARGE SCALE GENOMIC DNA]</scope>
    <source>
        <strain evidence="3 4">17J68-5</strain>
    </source>
</reference>
<evidence type="ECO:0000256" key="1">
    <source>
        <dbReference type="SAM" id="Phobius"/>
    </source>
</evidence>
<dbReference type="OrthoDB" id="5381546at2"/>